<proteinExistence type="inferred from homology"/>
<dbReference type="Gene3D" id="3.40.50.10950">
    <property type="match status" value="1"/>
</dbReference>
<dbReference type="OrthoDB" id="9805787at2"/>
<evidence type="ECO:0000256" key="3">
    <source>
        <dbReference type="ARBA" id="ARBA00005656"/>
    </source>
</evidence>
<name>I7LB10_9LACO</name>
<evidence type="ECO:0000256" key="1">
    <source>
        <dbReference type="ARBA" id="ARBA00000705"/>
    </source>
</evidence>
<keyword evidence="11" id="KW-1185">Reference proteome</keyword>
<comment type="caution">
    <text evidence="10">The sequence shown here is derived from an EMBL/GenBank/DDBJ whole genome shotgun (WGS) entry which is preliminary data.</text>
</comment>
<evidence type="ECO:0000313" key="10">
    <source>
        <dbReference type="EMBL" id="CCI82729.1"/>
    </source>
</evidence>
<dbReference type="RefSeq" id="WP_008471897.1">
    <property type="nucleotide sequence ID" value="NZ_AYZP01000001.1"/>
</dbReference>
<dbReference type="InterPro" id="IPR012147">
    <property type="entry name" value="P_Ac_Bu_trans"/>
</dbReference>
<dbReference type="InterPro" id="IPR050500">
    <property type="entry name" value="Phos_Acetyltrans/Butyryltrans"/>
</dbReference>
<evidence type="ECO:0000256" key="8">
    <source>
        <dbReference type="ARBA" id="ARBA00031108"/>
    </source>
</evidence>
<dbReference type="Proteomes" id="UP000009320">
    <property type="component" value="Unassembled WGS sequence"/>
</dbReference>
<dbReference type="SUPFAM" id="SSF53659">
    <property type="entry name" value="Isocitrate/Isopropylmalate dehydrogenase-like"/>
    <property type="match status" value="1"/>
</dbReference>
<dbReference type="EMBL" id="CAKE01000035">
    <property type="protein sequence ID" value="CCI82729.1"/>
    <property type="molecule type" value="Genomic_DNA"/>
</dbReference>
<dbReference type="PANTHER" id="PTHR43356:SF3">
    <property type="entry name" value="PHOSPHATE ACETYLTRANSFERASE"/>
    <property type="match status" value="1"/>
</dbReference>
<evidence type="ECO:0000256" key="7">
    <source>
        <dbReference type="ARBA" id="ARBA00023315"/>
    </source>
</evidence>
<dbReference type="NCBIfam" id="NF007233">
    <property type="entry name" value="PRK09653.1"/>
    <property type="match status" value="1"/>
</dbReference>
<dbReference type="AlphaFoldDB" id="I7LB10"/>
<organism evidence="10 11">
    <name type="scientific">Lactobacillus hominis DSM 23910 = CRBIP 24.179</name>
    <dbReference type="NCBI Taxonomy" id="1423758"/>
    <lineage>
        <taxon>Bacteria</taxon>
        <taxon>Bacillati</taxon>
        <taxon>Bacillota</taxon>
        <taxon>Bacilli</taxon>
        <taxon>Lactobacillales</taxon>
        <taxon>Lactobacillaceae</taxon>
        <taxon>Lactobacillus</taxon>
    </lineage>
</organism>
<reference evidence="10 11" key="1">
    <citation type="submission" date="2012-06" db="EMBL/GenBank/DDBJ databases">
        <title>Draft Genome Sequence of Lactobacillus hominis Strain CRBIP 24.179T, isolated from human intestine.</title>
        <authorList>
            <person name="Cousin S."/>
            <person name="Ma L."/>
            <person name="Bizet C."/>
            <person name="Loux V."/>
            <person name="Bouchier C."/>
            <person name="Clermont D."/>
            <person name="Creno S."/>
        </authorList>
    </citation>
    <scope>NUCLEOTIDE SEQUENCE [LARGE SCALE GENOMIC DNA]</scope>
    <source>
        <strain evidence="11">CRBIP 24.179T</strain>
    </source>
</reference>
<sequence>MKVFELLKNKALENKKTIVFPEGTDSRILEAASKLNAGGFVEPILLGKPEQVTAAAQKEHIDLGSIEIIDMDNYEHFDKMLADLETLRNGKNTTDECRKMLTQPSYFGTMLVYEKIADGMVSGATHSTADTVRPALQIIKTKKNMKRVSGAMIMEKDNEKYIFADCAINIDPDSETLAEIAYQSAQTAKMLDIDPKVAMLSFSTKGSAQGPMVEKVVKATEIMHEKHPEIACDGELQFDAAFVPSVGQAKAPNSKVAGHANVFIFPELQSGNIAYKVAQRMGNYQAVGPVLQGLAAPINDLSRGASSEDVFLLGILTAAQANME</sequence>
<evidence type="ECO:0000256" key="5">
    <source>
        <dbReference type="ARBA" id="ARBA00021528"/>
    </source>
</evidence>
<dbReference type="GO" id="GO:0008959">
    <property type="term" value="F:phosphate acetyltransferase activity"/>
    <property type="evidence" value="ECO:0007669"/>
    <property type="project" value="UniProtKB-EC"/>
</dbReference>
<protein>
    <recommendedName>
        <fullName evidence="5">Phosphate acetyltransferase</fullName>
        <ecNumber evidence="4">2.3.1.8</ecNumber>
    </recommendedName>
    <alternativeName>
        <fullName evidence="8">Phosphotransacetylase</fullName>
    </alternativeName>
</protein>
<dbReference type="STRING" id="1423758.FC41_GL000425"/>
<comment type="catalytic activity">
    <reaction evidence="1">
        <text>acetyl-CoA + phosphate = acetyl phosphate + CoA</text>
        <dbReference type="Rhea" id="RHEA:19521"/>
        <dbReference type="ChEBI" id="CHEBI:22191"/>
        <dbReference type="ChEBI" id="CHEBI:43474"/>
        <dbReference type="ChEBI" id="CHEBI:57287"/>
        <dbReference type="ChEBI" id="CHEBI:57288"/>
        <dbReference type="EC" id="2.3.1.8"/>
    </reaction>
</comment>
<evidence type="ECO:0000256" key="4">
    <source>
        <dbReference type="ARBA" id="ARBA00012707"/>
    </source>
</evidence>
<evidence type="ECO:0000256" key="2">
    <source>
        <dbReference type="ARBA" id="ARBA00004989"/>
    </source>
</evidence>
<dbReference type="eggNOG" id="COG0280">
    <property type="taxonomic scope" value="Bacteria"/>
</dbReference>
<comment type="similarity">
    <text evidence="3">Belongs to the phosphate acetyltransferase and butyryltransferase family.</text>
</comment>
<dbReference type="PATRIC" id="fig|1423758.3.peg.428"/>
<evidence type="ECO:0000259" key="9">
    <source>
        <dbReference type="Pfam" id="PF01515"/>
    </source>
</evidence>
<dbReference type="Gene3D" id="3.40.50.10750">
    <property type="entry name" value="Isocitrate/Isopropylmalate dehydrogenase-like"/>
    <property type="match status" value="1"/>
</dbReference>
<dbReference type="InterPro" id="IPR002505">
    <property type="entry name" value="PTA_PTB"/>
</dbReference>
<evidence type="ECO:0000313" key="11">
    <source>
        <dbReference type="Proteomes" id="UP000009320"/>
    </source>
</evidence>
<keyword evidence="7 10" id="KW-0012">Acyltransferase</keyword>
<accession>I7LB10</accession>
<keyword evidence="6 10" id="KW-0808">Transferase</keyword>
<dbReference type="EC" id="2.3.1.8" evidence="4"/>
<dbReference type="InterPro" id="IPR042112">
    <property type="entry name" value="P_AcTrfase_dom2"/>
</dbReference>
<dbReference type="InterPro" id="IPR004614">
    <property type="entry name" value="P_AcTrfase"/>
</dbReference>
<dbReference type="PANTHER" id="PTHR43356">
    <property type="entry name" value="PHOSPHATE ACETYLTRANSFERASE"/>
    <property type="match status" value="1"/>
</dbReference>
<dbReference type="GeneID" id="82847950"/>
<dbReference type="InterPro" id="IPR042113">
    <property type="entry name" value="P_AcTrfase_dom1"/>
</dbReference>
<feature type="domain" description="Phosphate acetyl/butaryl transferase" evidence="9">
    <location>
        <begin position="4"/>
        <end position="318"/>
    </location>
</feature>
<dbReference type="Pfam" id="PF01515">
    <property type="entry name" value="PTA_PTB"/>
    <property type="match status" value="1"/>
</dbReference>
<evidence type="ECO:0000256" key="6">
    <source>
        <dbReference type="ARBA" id="ARBA00022679"/>
    </source>
</evidence>
<dbReference type="NCBIfam" id="TIGR00651">
    <property type="entry name" value="pta"/>
    <property type="match status" value="1"/>
</dbReference>
<gene>
    <name evidence="10" type="ORF">BN55_08605</name>
</gene>
<comment type="pathway">
    <text evidence="2">Metabolic intermediate biosynthesis; acetyl-CoA biosynthesis; acetyl-CoA from acetate: step 2/2.</text>
</comment>
<dbReference type="PIRSF" id="PIRSF000428">
    <property type="entry name" value="P_Ac_trans"/>
    <property type="match status" value="1"/>
</dbReference>